<dbReference type="InterPro" id="IPR000297">
    <property type="entry name" value="PPIase_PpiC"/>
</dbReference>
<dbReference type="AlphaFoldDB" id="A0A507EGF7"/>
<dbReference type="GO" id="GO:0005829">
    <property type="term" value="C:cytosol"/>
    <property type="evidence" value="ECO:0007669"/>
    <property type="project" value="TreeGrafter"/>
</dbReference>
<keyword evidence="2 4" id="KW-0697">Rotamase</keyword>
<accession>A0A507EGF7</accession>
<dbReference type="STRING" id="109895.A0A507EGF7"/>
<protein>
    <recommendedName>
        <fullName evidence="5">Peptidyl-prolyl cis-trans isomerase</fullName>
        <ecNumber evidence="5">5.2.1.8</ecNumber>
    </recommendedName>
</protein>
<evidence type="ECO:0000256" key="6">
    <source>
        <dbReference type="SAM" id="MobiDB-lite"/>
    </source>
</evidence>
<dbReference type="InterPro" id="IPR051370">
    <property type="entry name" value="PPIase_Pin1"/>
</dbReference>
<feature type="domain" description="PpiC" evidence="8">
    <location>
        <begin position="40"/>
        <end position="151"/>
    </location>
</feature>
<evidence type="ECO:0000259" key="7">
    <source>
        <dbReference type="PROSITE" id="PS50020"/>
    </source>
</evidence>
<dbReference type="Proteomes" id="UP000318582">
    <property type="component" value="Unassembled WGS sequence"/>
</dbReference>
<sequence>MSSDLSPEWEERHSKTRGRNYYFNRTTGESVWEKPAATTSDQVRASHLLVKHRDSRRPSSWKTENITRTKEEALQIIEGYRQRITSGETDLPTLARTESDCSSAKAGGDLGTFGRGKMQPVFEKATFALKVGELSQPVESDSGIHLILRTA</sequence>
<dbReference type="PANTHER" id="PTHR10657">
    <property type="entry name" value="PEPTIDYL-PROLYL CIS-TRANS ISOMERASE"/>
    <property type="match status" value="1"/>
</dbReference>
<dbReference type="GO" id="GO:0060255">
    <property type="term" value="P:regulation of macromolecule metabolic process"/>
    <property type="evidence" value="ECO:0007669"/>
    <property type="project" value="UniProtKB-ARBA"/>
</dbReference>
<comment type="caution">
    <text evidence="9">The sequence shown here is derived from an EMBL/GenBank/DDBJ whole genome shotgun (WGS) entry which is preliminary data.</text>
</comment>
<dbReference type="SUPFAM" id="SSF51045">
    <property type="entry name" value="WW domain"/>
    <property type="match status" value="1"/>
</dbReference>
<dbReference type="SMART" id="SM00456">
    <property type="entry name" value="WW"/>
    <property type="match status" value="1"/>
</dbReference>
<dbReference type="Pfam" id="PF00397">
    <property type="entry name" value="WW"/>
    <property type="match status" value="1"/>
</dbReference>
<dbReference type="PANTHER" id="PTHR10657:SF4">
    <property type="entry name" value="PEPTIDYL-PROLYL CIS-TRANS ISOMERASE-RELATED"/>
    <property type="match status" value="1"/>
</dbReference>
<dbReference type="Pfam" id="PF00639">
    <property type="entry name" value="Rotamase"/>
    <property type="match status" value="1"/>
</dbReference>
<dbReference type="PROSITE" id="PS50198">
    <property type="entry name" value="PPIC_PPIASE_2"/>
    <property type="match status" value="1"/>
</dbReference>
<organism evidence="9 10">
    <name type="scientific">Powellomyces hirtus</name>
    <dbReference type="NCBI Taxonomy" id="109895"/>
    <lineage>
        <taxon>Eukaryota</taxon>
        <taxon>Fungi</taxon>
        <taxon>Fungi incertae sedis</taxon>
        <taxon>Chytridiomycota</taxon>
        <taxon>Chytridiomycota incertae sedis</taxon>
        <taxon>Chytridiomycetes</taxon>
        <taxon>Spizellomycetales</taxon>
        <taxon>Powellomycetaceae</taxon>
        <taxon>Powellomyces</taxon>
    </lineage>
</organism>
<keyword evidence="10" id="KW-1185">Reference proteome</keyword>
<evidence type="ECO:0000256" key="3">
    <source>
        <dbReference type="ARBA" id="ARBA00023235"/>
    </source>
</evidence>
<dbReference type="CDD" id="cd00201">
    <property type="entry name" value="WW"/>
    <property type="match status" value="1"/>
</dbReference>
<gene>
    <name evidence="9" type="ORF">PhCBS80983_g00037</name>
</gene>
<evidence type="ECO:0000313" key="10">
    <source>
        <dbReference type="Proteomes" id="UP000318582"/>
    </source>
</evidence>
<reference evidence="9 10" key="1">
    <citation type="journal article" date="2019" name="Sci. Rep.">
        <title>Comparative genomics of chytrid fungi reveal insights into the obligate biotrophic and pathogenic lifestyle of Synchytrium endobioticum.</title>
        <authorList>
            <person name="van de Vossenberg B.T.L.H."/>
            <person name="Warris S."/>
            <person name="Nguyen H.D.T."/>
            <person name="van Gent-Pelzer M.P.E."/>
            <person name="Joly D.L."/>
            <person name="van de Geest H.C."/>
            <person name="Bonants P.J.M."/>
            <person name="Smith D.S."/>
            <person name="Levesque C.A."/>
            <person name="van der Lee T.A.J."/>
        </authorList>
    </citation>
    <scope>NUCLEOTIDE SEQUENCE [LARGE SCALE GENOMIC DNA]</scope>
    <source>
        <strain evidence="9 10">CBS 809.83</strain>
    </source>
</reference>
<evidence type="ECO:0000259" key="8">
    <source>
        <dbReference type="PROSITE" id="PS50198"/>
    </source>
</evidence>
<name>A0A507EGF7_9FUNG</name>
<evidence type="ECO:0000313" key="9">
    <source>
        <dbReference type="EMBL" id="TPX62914.1"/>
    </source>
</evidence>
<dbReference type="GO" id="GO:0005634">
    <property type="term" value="C:nucleus"/>
    <property type="evidence" value="ECO:0007669"/>
    <property type="project" value="TreeGrafter"/>
</dbReference>
<dbReference type="InterPro" id="IPR036020">
    <property type="entry name" value="WW_dom_sf"/>
</dbReference>
<evidence type="ECO:0000256" key="2">
    <source>
        <dbReference type="ARBA" id="ARBA00023110"/>
    </source>
</evidence>
<feature type="region of interest" description="Disordered" evidence="6">
    <location>
        <begin position="87"/>
        <end position="115"/>
    </location>
</feature>
<evidence type="ECO:0000256" key="5">
    <source>
        <dbReference type="RuleBase" id="RU363014"/>
    </source>
</evidence>
<dbReference type="PROSITE" id="PS50020">
    <property type="entry name" value="WW_DOMAIN_2"/>
    <property type="match status" value="1"/>
</dbReference>
<dbReference type="EC" id="5.2.1.8" evidence="5"/>
<comment type="catalytic activity">
    <reaction evidence="1 5">
        <text>[protein]-peptidylproline (omega=180) = [protein]-peptidylproline (omega=0)</text>
        <dbReference type="Rhea" id="RHEA:16237"/>
        <dbReference type="Rhea" id="RHEA-COMP:10747"/>
        <dbReference type="Rhea" id="RHEA-COMP:10748"/>
        <dbReference type="ChEBI" id="CHEBI:83833"/>
        <dbReference type="ChEBI" id="CHEBI:83834"/>
        <dbReference type="EC" id="5.2.1.8"/>
    </reaction>
</comment>
<dbReference type="SUPFAM" id="SSF54534">
    <property type="entry name" value="FKBP-like"/>
    <property type="match status" value="1"/>
</dbReference>
<dbReference type="EMBL" id="QEAQ01000001">
    <property type="protein sequence ID" value="TPX62914.1"/>
    <property type="molecule type" value="Genomic_DNA"/>
</dbReference>
<dbReference type="FunFam" id="3.10.50.40:FF:000010">
    <property type="entry name" value="Peptidyl-prolyl cis-trans isomerase Pin1"/>
    <property type="match status" value="1"/>
</dbReference>
<dbReference type="InterPro" id="IPR046357">
    <property type="entry name" value="PPIase_dom_sf"/>
</dbReference>
<evidence type="ECO:0000256" key="1">
    <source>
        <dbReference type="ARBA" id="ARBA00000971"/>
    </source>
</evidence>
<dbReference type="GO" id="GO:0003755">
    <property type="term" value="F:peptidyl-prolyl cis-trans isomerase activity"/>
    <property type="evidence" value="ECO:0007669"/>
    <property type="project" value="UniProtKB-UniRule"/>
</dbReference>
<dbReference type="InterPro" id="IPR001202">
    <property type="entry name" value="WW_dom"/>
</dbReference>
<proteinExistence type="predicted"/>
<keyword evidence="3 4" id="KW-0413">Isomerase</keyword>
<dbReference type="Gene3D" id="3.10.50.40">
    <property type="match status" value="1"/>
</dbReference>
<dbReference type="Gene3D" id="2.20.70.10">
    <property type="match status" value="1"/>
</dbReference>
<feature type="region of interest" description="Disordered" evidence="6">
    <location>
        <begin position="43"/>
        <end position="65"/>
    </location>
</feature>
<dbReference type="GO" id="GO:0080090">
    <property type="term" value="P:regulation of primary metabolic process"/>
    <property type="evidence" value="ECO:0007669"/>
    <property type="project" value="UniProtKB-ARBA"/>
</dbReference>
<evidence type="ECO:0000256" key="4">
    <source>
        <dbReference type="PROSITE-ProRule" id="PRU00278"/>
    </source>
</evidence>
<feature type="domain" description="WW" evidence="7">
    <location>
        <begin position="3"/>
        <end position="37"/>
    </location>
</feature>